<dbReference type="Proteomes" id="UP001227268">
    <property type="component" value="Unassembled WGS sequence"/>
</dbReference>
<accession>A0ACC2V344</accession>
<proteinExistence type="predicted"/>
<protein>
    <submittedName>
        <fullName evidence="1">Uncharacterized protein</fullName>
    </submittedName>
</protein>
<keyword evidence="2" id="KW-1185">Reference proteome</keyword>
<sequence>MDIYTLCFTFPSLHLPDGTPVFHPLDDLLALHGSASRHGEGEEVVPFSVSQQHLEYIYPSSITSSHPNDNGNGGQPASEASQEEFEEVHQKCLAISSKTGCLVSAVILPPSSTSITSSTHPATYGQSGKGPHQQRKQDKQEKKEQDAHGWEFQLSGGYEQVMIARRMVMSEFKPLAWSRSRCLCLGGLEGSGDEIEAIGELVGFYRKHLSKTPPKGGRGWPKVDNLLHGQAPDKASQVMHFELLGGRVNDMRGGRTVRGRHKTPPEGVES</sequence>
<organism evidence="1 2">
    <name type="scientific">Naganishia friedmannii</name>
    <dbReference type="NCBI Taxonomy" id="89922"/>
    <lineage>
        <taxon>Eukaryota</taxon>
        <taxon>Fungi</taxon>
        <taxon>Dikarya</taxon>
        <taxon>Basidiomycota</taxon>
        <taxon>Agaricomycotina</taxon>
        <taxon>Tremellomycetes</taxon>
        <taxon>Filobasidiales</taxon>
        <taxon>Filobasidiaceae</taxon>
        <taxon>Naganishia</taxon>
    </lineage>
</organism>
<name>A0ACC2V344_9TREE</name>
<evidence type="ECO:0000313" key="2">
    <source>
        <dbReference type="Proteomes" id="UP001227268"/>
    </source>
</evidence>
<reference evidence="1" key="1">
    <citation type="submission" date="2023-04" db="EMBL/GenBank/DDBJ databases">
        <title>Draft Genome sequencing of Naganishia species isolated from polar environments using Oxford Nanopore Technology.</title>
        <authorList>
            <person name="Leo P."/>
            <person name="Venkateswaran K."/>
        </authorList>
    </citation>
    <scope>NUCLEOTIDE SEQUENCE</scope>
    <source>
        <strain evidence="1">MNA-CCFEE 5423</strain>
    </source>
</reference>
<gene>
    <name evidence="1" type="ORF">QFC21_006346</name>
</gene>
<comment type="caution">
    <text evidence="1">The sequence shown here is derived from an EMBL/GenBank/DDBJ whole genome shotgun (WGS) entry which is preliminary data.</text>
</comment>
<evidence type="ECO:0000313" key="1">
    <source>
        <dbReference type="EMBL" id="KAJ9093513.1"/>
    </source>
</evidence>
<dbReference type="EMBL" id="JASBWT010000030">
    <property type="protein sequence ID" value="KAJ9093513.1"/>
    <property type="molecule type" value="Genomic_DNA"/>
</dbReference>